<keyword evidence="3 5" id="KW-0067">ATP-binding</keyword>
<keyword evidence="1" id="KW-0813">Transport</keyword>
<organism evidence="5">
    <name type="scientific">candidate division WOR-3 bacterium</name>
    <dbReference type="NCBI Taxonomy" id="2052148"/>
    <lineage>
        <taxon>Bacteria</taxon>
        <taxon>Bacteria division WOR-3</taxon>
    </lineage>
</organism>
<evidence type="ECO:0000313" key="5">
    <source>
        <dbReference type="EMBL" id="HGB35810.1"/>
    </source>
</evidence>
<dbReference type="InterPro" id="IPR050763">
    <property type="entry name" value="ABC_transporter_ATP-binding"/>
</dbReference>
<dbReference type="InterPro" id="IPR003593">
    <property type="entry name" value="AAA+_ATPase"/>
</dbReference>
<keyword evidence="2" id="KW-0547">Nucleotide-binding</keyword>
<dbReference type="InterPro" id="IPR017871">
    <property type="entry name" value="ABC_transporter-like_CS"/>
</dbReference>
<dbReference type="GO" id="GO:0016887">
    <property type="term" value="F:ATP hydrolysis activity"/>
    <property type="evidence" value="ECO:0007669"/>
    <property type="project" value="InterPro"/>
</dbReference>
<dbReference type="PROSITE" id="PS00211">
    <property type="entry name" value="ABC_TRANSPORTER_1"/>
    <property type="match status" value="1"/>
</dbReference>
<sequence length="330" mass="38132">MSSPIVVNSLRKVYKRHLREPGIKGILRGIFAREYIEVEALRGISFEISSGEFVGYIGPNGAGKTTTMKILSGILYPTSGDVRVLGYFPPDRNPYFLKRISFIMGQKTQLWWDLPAMDSFILLKKIYEIPDREFFKEVNNLAELLNVVDLLKVPLRKLSLGERMKMELIAGLLHGPEVIFLDEPTIGLDFMSQEKIHEFLKYYNEEKGKTIILTSHYVRDIEKLCRRIIFIHKGQIYYDGDRESFIEKFTKKRVIVAKFKNRPPDSLDRLGKVMGVENNEVRLEVAKEKLQDVLQEILKNAEIEGLFVEELSLEDALREVFEGIQNENAQ</sequence>
<dbReference type="PANTHER" id="PTHR42711:SF4">
    <property type="entry name" value="ABC TRANSPORTER RELATED"/>
    <property type="match status" value="1"/>
</dbReference>
<dbReference type="EMBL" id="DTGD01000103">
    <property type="protein sequence ID" value="HGB35810.1"/>
    <property type="molecule type" value="Genomic_DNA"/>
</dbReference>
<evidence type="ECO:0000256" key="2">
    <source>
        <dbReference type="ARBA" id="ARBA00022741"/>
    </source>
</evidence>
<evidence type="ECO:0000256" key="1">
    <source>
        <dbReference type="ARBA" id="ARBA00022448"/>
    </source>
</evidence>
<protein>
    <submittedName>
        <fullName evidence="5">ATP-binding cassette domain-containing protein</fullName>
    </submittedName>
</protein>
<comment type="caution">
    <text evidence="5">The sequence shown here is derived from an EMBL/GenBank/DDBJ whole genome shotgun (WGS) entry which is preliminary data.</text>
</comment>
<accession>A0A7V3KNA8</accession>
<dbReference type="InterPro" id="IPR003439">
    <property type="entry name" value="ABC_transporter-like_ATP-bd"/>
</dbReference>
<evidence type="ECO:0000259" key="4">
    <source>
        <dbReference type="PROSITE" id="PS50893"/>
    </source>
</evidence>
<dbReference type="SUPFAM" id="SSF52540">
    <property type="entry name" value="P-loop containing nucleoside triphosphate hydrolases"/>
    <property type="match status" value="1"/>
</dbReference>
<dbReference type="SMART" id="SM00382">
    <property type="entry name" value="AAA"/>
    <property type="match status" value="1"/>
</dbReference>
<dbReference type="InterPro" id="IPR027417">
    <property type="entry name" value="P-loop_NTPase"/>
</dbReference>
<reference evidence="5" key="1">
    <citation type="journal article" date="2020" name="mSystems">
        <title>Genome- and Community-Level Interaction Insights into Carbon Utilization and Element Cycling Functions of Hydrothermarchaeota in Hydrothermal Sediment.</title>
        <authorList>
            <person name="Zhou Z."/>
            <person name="Liu Y."/>
            <person name="Xu W."/>
            <person name="Pan J."/>
            <person name="Luo Z.H."/>
            <person name="Li M."/>
        </authorList>
    </citation>
    <scope>NUCLEOTIDE SEQUENCE [LARGE SCALE GENOMIC DNA]</scope>
    <source>
        <strain evidence="5">SpSt-754</strain>
    </source>
</reference>
<proteinExistence type="predicted"/>
<dbReference type="Gene3D" id="3.40.50.300">
    <property type="entry name" value="P-loop containing nucleotide triphosphate hydrolases"/>
    <property type="match status" value="1"/>
</dbReference>
<evidence type="ECO:0000256" key="3">
    <source>
        <dbReference type="ARBA" id="ARBA00022840"/>
    </source>
</evidence>
<dbReference type="PANTHER" id="PTHR42711">
    <property type="entry name" value="ABC TRANSPORTER ATP-BINDING PROTEIN"/>
    <property type="match status" value="1"/>
</dbReference>
<dbReference type="GO" id="GO:0005524">
    <property type="term" value="F:ATP binding"/>
    <property type="evidence" value="ECO:0007669"/>
    <property type="project" value="UniProtKB-KW"/>
</dbReference>
<dbReference type="Pfam" id="PF00005">
    <property type="entry name" value="ABC_tran"/>
    <property type="match status" value="1"/>
</dbReference>
<dbReference type="AlphaFoldDB" id="A0A7V3KNA8"/>
<feature type="domain" description="ABC transporter" evidence="4">
    <location>
        <begin position="18"/>
        <end position="258"/>
    </location>
</feature>
<dbReference type="PROSITE" id="PS50893">
    <property type="entry name" value="ABC_TRANSPORTER_2"/>
    <property type="match status" value="1"/>
</dbReference>
<gene>
    <name evidence="5" type="ORF">ENV38_02740</name>
</gene>
<name>A0A7V3KNA8_UNCW3</name>